<evidence type="ECO:0000256" key="2">
    <source>
        <dbReference type="ARBA" id="ARBA00022801"/>
    </source>
</evidence>
<dbReference type="Gene3D" id="3.20.20.190">
    <property type="entry name" value="Phosphatidylinositol (PI) phosphodiesterase"/>
    <property type="match status" value="1"/>
</dbReference>
<dbReference type="SUPFAM" id="SSF49562">
    <property type="entry name" value="C2 domain (Calcium/lipid-binding domain, CaLB)"/>
    <property type="match status" value="1"/>
</dbReference>
<dbReference type="Pfam" id="PF09279">
    <property type="entry name" value="EF-hand_like"/>
    <property type="match status" value="1"/>
</dbReference>
<feature type="compositionally biased region" description="Polar residues" evidence="8">
    <location>
        <begin position="16"/>
        <end position="29"/>
    </location>
</feature>
<dbReference type="InterPro" id="IPR011993">
    <property type="entry name" value="PH-like_dom_sf"/>
</dbReference>
<proteinExistence type="predicted"/>
<feature type="domain" description="C2" evidence="9">
    <location>
        <begin position="833"/>
        <end position="981"/>
    </location>
</feature>
<feature type="region of interest" description="Disordered" evidence="8">
    <location>
        <begin position="612"/>
        <end position="680"/>
    </location>
</feature>
<dbReference type="SMART" id="SM00239">
    <property type="entry name" value="C2"/>
    <property type="match status" value="1"/>
</dbReference>
<comment type="caution">
    <text evidence="11">The sequence shown here is derived from an EMBL/GenBank/DDBJ whole genome shotgun (WGS) entry which is preliminary data.</text>
</comment>
<dbReference type="GO" id="GO:0048015">
    <property type="term" value="P:phosphatidylinositol-mediated signaling"/>
    <property type="evidence" value="ECO:0007669"/>
    <property type="project" value="TreeGrafter"/>
</dbReference>
<dbReference type="SUPFAM" id="SSF47473">
    <property type="entry name" value="EF-hand"/>
    <property type="match status" value="1"/>
</dbReference>
<dbReference type="Pfam" id="PF00168">
    <property type="entry name" value="C2"/>
    <property type="match status" value="1"/>
</dbReference>
<dbReference type="InParanoid" id="A0A1Y2BXL4"/>
<dbReference type="PROSITE" id="PS50008">
    <property type="entry name" value="PIPLC_Y_DOMAIN"/>
    <property type="match status" value="1"/>
</dbReference>
<dbReference type="Pfam" id="PF00387">
    <property type="entry name" value="PI-PLC-Y"/>
    <property type="match status" value="1"/>
</dbReference>
<reference evidence="11 12" key="1">
    <citation type="submission" date="2016-07" db="EMBL/GenBank/DDBJ databases">
        <title>Pervasive Adenine N6-methylation of Active Genes in Fungi.</title>
        <authorList>
            <consortium name="DOE Joint Genome Institute"/>
            <person name="Mondo S.J."/>
            <person name="Dannebaum R.O."/>
            <person name="Kuo R.C."/>
            <person name="Labutti K."/>
            <person name="Haridas S."/>
            <person name="Kuo A."/>
            <person name="Salamov A."/>
            <person name="Ahrendt S.R."/>
            <person name="Lipzen A."/>
            <person name="Sullivan W."/>
            <person name="Andreopoulos W.B."/>
            <person name="Clum A."/>
            <person name="Lindquist E."/>
            <person name="Daum C."/>
            <person name="Ramamoorthy G.K."/>
            <person name="Gryganskyi A."/>
            <person name="Culley D."/>
            <person name="Magnuson J.K."/>
            <person name="James T.Y."/>
            <person name="O'Malley M.A."/>
            <person name="Stajich J.E."/>
            <person name="Spatafora J.W."/>
            <person name="Visel A."/>
            <person name="Grigoriev I.V."/>
        </authorList>
    </citation>
    <scope>NUCLEOTIDE SEQUENCE [LARGE SCALE GENOMIC DNA]</scope>
    <source>
        <strain evidence="11 12">62-1032</strain>
    </source>
</reference>
<dbReference type="Gene3D" id="1.10.238.10">
    <property type="entry name" value="EF-hand"/>
    <property type="match status" value="1"/>
</dbReference>
<dbReference type="STRING" id="106004.A0A1Y2BXL4"/>
<evidence type="ECO:0000313" key="12">
    <source>
        <dbReference type="Proteomes" id="UP000193467"/>
    </source>
</evidence>
<dbReference type="CDD" id="cd08558">
    <property type="entry name" value="PI-PLCc_eukaryota"/>
    <property type="match status" value="1"/>
</dbReference>
<evidence type="ECO:0000256" key="1">
    <source>
        <dbReference type="ARBA" id="ARBA00001195"/>
    </source>
</evidence>
<keyword evidence="12" id="KW-1185">Reference proteome</keyword>
<dbReference type="InterPro" id="IPR015359">
    <property type="entry name" value="PLC_EF-hand-like"/>
</dbReference>
<dbReference type="SMART" id="SM00149">
    <property type="entry name" value="PLCYc"/>
    <property type="match status" value="1"/>
</dbReference>
<dbReference type="PRINTS" id="PR00390">
    <property type="entry name" value="PHPHLIPASEC"/>
</dbReference>
<dbReference type="FunCoup" id="A0A1Y2BXL4">
    <property type="interactions" value="109"/>
</dbReference>
<dbReference type="InterPro" id="IPR017946">
    <property type="entry name" value="PLC-like_Pdiesterase_TIM-brl"/>
</dbReference>
<dbReference type="InterPro" id="IPR000909">
    <property type="entry name" value="PLipase_C_PInositol-sp_X_dom"/>
</dbReference>
<dbReference type="SMART" id="SM00148">
    <property type="entry name" value="PLCXc"/>
    <property type="match status" value="1"/>
</dbReference>
<accession>A0A1Y2BXL4</accession>
<keyword evidence="3 7" id="KW-0442">Lipid degradation</keyword>
<keyword evidence="4 7" id="KW-0443">Lipid metabolism</keyword>
<evidence type="ECO:0000259" key="10">
    <source>
        <dbReference type="PROSITE" id="PS50008"/>
    </source>
</evidence>
<dbReference type="PANTHER" id="PTHR10336">
    <property type="entry name" value="PHOSPHOINOSITIDE-SPECIFIC PHOSPHOLIPASE C FAMILY PROTEIN"/>
    <property type="match status" value="1"/>
</dbReference>
<evidence type="ECO:0000256" key="6">
    <source>
        <dbReference type="ARBA" id="ARBA00059664"/>
    </source>
</evidence>
<dbReference type="Proteomes" id="UP000193467">
    <property type="component" value="Unassembled WGS sequence"/>
</dbReference>
<evidence type="ECO:0000313" key="11">
    <source>
        <dbReference type="EMBL" id="ORY39486.1"/>
    </source>
</evidence>
<comment type="catalytic activity">
    <reaction evidence="1 7">
        <text>a 1,2-diacyl-sn-glycero-3-phospho-(1D-myo-inositol-4,5-bisphosphate) + H2O = 1D-myo-inositol 1,4,5-trisphosphate + a 1,2-diacyl-sn-glycerol + H(+)</text>
        <dbReference type="Rhea" id="RHEA:33179"/>
        <dbReference type="ChEBI" id="CHEBI:15377"/>
        <dbReference type="ChEBI" id="CHEBI:15378"/>
        <dbReference type="ChEBI" id="CHEBI:17815"/>
        <dbReference type="ChEBI" id="CHEBI:58456"/>
        <dbReference type="ChEBI" id="CHEBI:203600"/>
        <dbReference type="EC" id="3.1.4.11"/>
    </reaction>
</comment>
<dbReference type="Pfam" id="PF00388">
    <property type="entry name" value="PI-PLC-X"/>
    <property type="match status" value="1"/>
</dbReference>
<dbReference type="FunFam" id="3.20.20.190:FF:000039">
    <property type="entry name" value="Phosphoinositide phospholipase C"/>
    <property type="match status" value="1"/>
</dbReference>
<protein>
    <recommendedName>
        <fullName evidence="7">Phosphoinositide phospholipase C</fullName>
        <ecNumber evidence="7">3.1.4.11</ecNumber>
    </recommendedName>
</protein>
<feature type="domain" description="PI-PLC Y-box" evidence="10">
    <location>
        <begin position="716"/>
        <end position="833"/>
    </location>
</feature>
<evidence type="ECO:0000256" key="8">
    <source>
        <dbReference type="SAM" id="MobiDB-lite"/>
    </source>
</evidence>
<dbReference type="PANTHER" id="PTHR10336:SF36">
    <property type="entry name" value="1-PHOSPHATIDYLINOSITOL 4,5-BISPHOSPHATE PHOSPHODIESTERASE BETA-4"/>
    <property type="match status" value="1"/>
</dbReference>
<name>A0A1Y2BXL4_9BASI</name>
<dbReference type="PROSITE" id="PS50007">
    <property type="entry name" value="PIPLC_X_DOMAIN"/>
    <property type="match status" value="1"/>
</dbReference>
<dbReference type="InterPro" id="IPR000008">
    <property type="entry name" value="C2_dom"/>
</dbReference>
<dbReference type="EC" id="3.1.4.11" evidence="7"/>
<dbReference type="SUPFAM" id="SSF50729">
    <property type="entry name" value="PH domain-like"/>
    <property type="match status" value="1"/>
</dbReference>
<dbReference type="Gene3D" id="2.30.29.30">
    <property type="entry name" value="Pleckstrin-homology domain (PH domain)/Phosphotyrosine-binding domain (PTB)"/>
    <property type="match status" value="1"/>
</dbReference>
<evidence type="ECO:0000256" key="5">
    <source>
        <dbReference type="ARBA" id="ARBA00023224"/>
    </source>
</evidence>
<dbReference type="GO" id="GO:0004435">
    <property type="term" value="F:phosphatidylinositol-4,5-bisphosphate phospholipase C activity"/>
    <property type="evidence" value="ECO:0007669"/>
    <property type="project" value="UniProtKB-EC"/>
</dbReference>
<feature type="compositionally biased region" description="Low complexity" evidence="8">
    <location>
        <begin position="57"/>
        <end position="68"/>
    </location>
</feature>
<comment type="function">
    <text evidence="6">The production of the second messenger molecules diacylglycerol (DAG) and inositol 1,4,5-trisphosphate (IP3) is mediated by activated phosphatidylinositol-specific phospholipase C enzymes.</text>
</comment>
<dbReference type="GO" id="GO:0016042">
    <property type="term" value="P:lipid catabolic process"/>
    <property type="evidence" value="ECO:0007669"/>
    <property type="project" value="UniProtKB-KW"/>
</dbReference>
<dbReference type="AlphaFoldDB" id="A0A1Y2BXL4"/>
<feature type="compositionally biased region" description="Low complexity" evidence="8">
    <location>
        <begin position="107"/>
        <end position="129"/>
    </location>
</feature>
<feature type="compositionally biased region" description="Low complexity" evidence="8">
    <location>
        <begin position="647"/>
        <end position="677"/>
    </location>
</feature>
<feature type="compositionally biased region" description="Pro residues" evidence="8">
    <location>
        <begin position="695"/>
        <end position="708"/>
    </location>
</feature>
<dbReference type="CDD" id="cd00275">
    <property type="entry name" value="C2_PLC_like"/>
    <property type="match status" value="1"/>
</dbReference>
<dbReference type="SUPFAM" id="SSF51695">
    <property type="entry name" value="PLC-like phosphodiesterases"/>
    <property type="match status" value="1"/>
</dbReference>
<dbReference type="InterPro" id="IPR035892">
    <property type="entry name" value="C2_domain_sf"/>
</dbReference>
<feature type="region of interest" description="Disordered" evidence="8">
    <location>
        <begin position="691"/>
        <end position="710"/>
    </location>
</feature>
<evidence type="ECO:0000256" key="3">
    <source>
        <dbReference type="ARBA" id="ARBA00022963"/>
    </source>
</evidence>
<evidence type="ECO:0000256" key="4">
    <source>
        <dbReference type="ARBA" id="ARBA00023098"/>
    </source>
</evidence>
<evidence type="ECO:0000259" key="9">
    <source>
        <dbReference type="PROSITE" id="PS50004"/>
    </source>
</evidence>
<keyword evidence="2 7" id="KW-0378">Hydrolase</keyword>
<gene>
    <name evidence="11" type="ORF">BCR35DRAFT_285646</name>
</gene>
<dbReference type="InterPro" id="IPR001192">
    <property type="entry name" value="PI-PLC_fam"/>
</dbReference>
<dbReference type="PROSITE" id="PS50004">
    <property type="entry name" value="C2"/>
    <property type="match status" value="1"/>
</dbReference>
<sequence length="1005" mass="109065">MADPPPSSEAPPPPNQLQTPAQQLASQHTPALAPTQVETAPEPIVTAESLVDSVGETTTQPAPTTAAPFQPVGSSTPPVPLDPSGTRPASVAEQQAPPVTISDATRAPSASLAPPMASTASEATPPSSEGLGARRRSVTSFSIPPQLIKPGVEMLKVSRKSARRVKPRKMWLEVGSDTPEDGEMGLEVGFGMVGGQDVRLCWEKNGLGIGLSLKKEASVPLSRIKDLRFGTQGSPYRTSLQISKEVEPRWITVIYTVPPSSRQVLNSAVNYKLVHFIAPTVELVELWKTTLERFKEGRVAKGVAAGELPHEEQEVPVEEQKRVVKEAEVHQLCARLGVGMGRAEVSAAFRKTAAPRDYLDFPAFQEFVKLLKRREEVEEIFRAVVGPAGAFTEEAWGAFLRGIQQLTINPDALTKSFLKYADRQTKRITLDGFGSYLMSSDNAALREEADQDMTRPISEYFISSSHNTYLVGNQFQGESTVEGYIRALQQGCRCVELDVWDGDDGIPIVTHGLTLTSKISVRQVLEAIAQYAFLASPYPVLLSMEVHCSIEQQDKLVEIMKTTLGERLVTKRVDELEGEVEKLPSPTELKGKILLKAKNKFVTTSNANGFPVALESSHDPSSSNESSSTSSDSDLKKVFRAVRQGVTSRPSMGSRSSRSSSSSTSTLSRSPGTSPTGNAFFATQNNRLSATVATSPPPLGAPLPPPPKEGAQSAALLSLLVYTVGVKARGFNKKETYAPTHVISVGEGSLTKMIKDEGARQDFVAHNRGHLTRAYPKGSRLTSSNYAPHHMWAVGVQMVALNWQTFDVGMELNVAMFARAARSGYVLKPELLRKKGAEKDKSALIRSERYIFELEIISAQQLPRPRDPSSSNEADVAPVDPFIEVSLYQPGLIAPIKKRTKVVMGNAFNPIFKSTFSIPFSCHPSPGMLDLVFLRLEVLNARGNIKSAQSEEGKGDFDFLGAYAISVGALLPGYRHVPLYDAFGDQHLFSTVFIKSTVVPTHSVG</sequence>
<evidence type="ECO:0000256" key="7">
    <source>
        <dbReference type="RuleBase" id="RU361133"/>
    </source>
</evidence>
<organism evidence="11 12">
    <name type="scientific">Leucosporidium creatinivorum</name>
    <dbReference type="NCBI Taxonomy" id="106004"/>
    <lineage>
        <taxon>Eukaryota</taxon>
        <taxon>Fungi</taxon>
        <taxon>Dikarya</taxon>
        <taxon>Basidiomycota</taxon>
        <taxon>Pucciniomycotina</taxon>
        <taxon>Microbotryomycetes</taxon>
        <taxon>Leucosporidiales</taxon>
        <taxon>Leucosporidium</taxon>
    </lineage>
</organism>
<dbReference type="Gene3D" id="2.60.40.150">
    <property type="entry name" value="C2 domain"/>
    <property type="match status" value="1"/>
</dbReference>
<dbReference type="InterPro" id="IPR011992">
    <property type="entry name" value="EF-hand-dom_pair"/>
</dbReference>
<dbReference type="EMBL" id="MCGR01000148">
    <property type="protein sequence ID" value="ORY39486.1"/>
    <property type="molecule type" value="Genomic_DNA"/>
</dbReference>
<dbReference type="GO" id="GO:0051209">
    <property type="term" value="P:release of sequestered calcium ion into cytosol"/>
    <property type="evidence" value="ECO:0007669"/>
    <property type="project" value="TreeGrafter"/>
</dbReference>
<feature type="compositionally biased region" description="Low complexity" evidence="8">
    <location>
        <begin position="619"/>
        <end position="632"/>
    </location>
</feature>
<dbReference type="InterPro" id="IPR001711">
    <property type="entry name" value="PLipase_C_Pinositol-sp_Y"/>
</dbReference>
<feature type="compositionally biased region" description="Pro residues" evidence="8">
    <location>
        <begin position="1"/>
        <end position="15"/>
    </location>
</feature>
<dbReference type="OrthoDB" id="269822at2759"/>
<keyword evidence="5" id="KW-0807">Transducer</keyword>
<feature type="region of interest" description="Disordered" evidence="8">
    <location>
        <begin position="1"/>
        <end position="138"/>
    </location>
</feature>